<sequence>MDIKFKEVNGVKIAYKDVGNGQPLFCLPPYPSSSTAFVPCIKYSIRRKAKIRFIALDLPGFGGYSSLPKDNFTLEEFIKTIEDFILSFKF</sequence>
<gene>
    <name evidence="1" type="ORF">CO007_03715</name>
</gene>
<dbReference type="Proteomes" id="UP000229370">
    <property type="component" value="Unassembled WGS sequence"/>
</dbReference>
<comment type="caution">
    <text evidence="1">The sequence shown here is derived from an EMBL/GenBank/DDBJ whole genome shotgun (WGS) entry which is preliminary data.</text>
</comment>
<evidence type="ECO:0008006" key="3">
    <source>
        <dbReference type="Google" id="ProtNLM"/>
    </source>
</evidence>
<evidence type="ECO:0000313" key="1">
    <source>
        <dbReference type="EMBL" id="PJC81646.1"/>
    </source>
</evidence>
<dbReference type="Gene3D" id="3.40.50.1820">
    <property type="entry name" value="alpha/beta hydrolase"/>
    <property type="match status" value="1"/>
</dbReference>
<accession>A0A2M8GM57</accession>
<dbReference type="AlphaFoldDB" id="A0A2M8GM57"/>
<proteinExistence type="predicted"/>
<evidence type="ECO:0000313" key="2">
    <source>
        <dbReference type="Proteomes" id="UP000229370"/>
    </source>
</evidence>
<reference evidence="2" key="1">
    <citation type="submission" date="2017-09" db="EMBL/GenBank/DDBJ databases">
        <title>Depth-based differentiation of microbial function through sediment-hosted aquifers and enrichment of novel symbionts in the deep terrestrial subsurface.</title>
        <authorList>
            <person name="Probst A.J."/>
            <person name="Ladd B."/>
            <person name="Jarett J.K."/>
            <person name="Geller-Mcgrath D.E."/>
            <person name="Sieber C.M.K."/>
            <person name="Emerson J.B."/>
            <person name="Anantharaman K."/>
            <person name="Thomas B.C."/>
            <person name="Malmstrom R."/>
            <person name="Stieglmeier M."/>
            <person name="Klingl A."/>
            <person name="Woyke T."/>
            <person name="Ryan C.M."/>
            <person name="Banfield J.F."/>
        </authorList>
    </citation>
    <scope>NUCLEOTIDE SEQUENCE [LARGE SCALE GENOMIC DNA]</scope>
</reference>
<dbReference type="InterPro" id="IPR029058">
    <property type="entry name" value="AB_hydrolase_fold"/>
</dbReference>
<name>A0A2M8GM57_9BACT</name>
<organism evidence="1 2">
    <name type="scientific">Candidatus Roizmanbacteria bacterium CG_4_8_14_3_um_filter_36_10</name>
    <dbReference type="NCBI Taxonomy" id="1974834"/>
    <lineage>
        <taxon>Bacteria</taxon>
        <taxon>Candidatus Roizmaniibacteriota</taxon>
    </lineage>
</organism>
<protein>
    <recommendedName>
        <fullName evidence="3">AB hydrolase-1 domain-containing protein</fullName>
    </recommendedName>
</protein>
<dbReference type="SUPFAM" id="SSF53474">
    <property type="entry name" value="alpha/beta-Hydrolases"/>
    <property type="match status" value="1"/>
</dbReference>
<dbReference type="EMBL" id="PFQK01000058">
    <property type="protein sequence ID" value="PJC81646.1"/>
    <property type="molecule type" value="Genomic_DNA"/>
</dbReference>